<dbReference type="Gene3D" id="3.40.50.720">
    <property type="entry name" value="NAD(P)-binding Rossmann-like Domain"/>
    <property type="match status" value="1"/>
</dbReference>
<dbReference type="InterPro" id="IPR020904">
    <property type="entry name" value="Sc_DH/Rdtase_CS"/>
</dbReference>
<dbReference type="InterPro" id="IPR057326">
    <property type="entry name" value="KR_dom"/>
</dbReference>
<gene>
    <name evidence="6" type="ORF">EDD36DRAFT_235889</name>
</gene>
<dbReference type="SUPFAM" id="SSF51735">
    <property type="entry name" value="NAD(P)-binding Rossmann-fold domains"/>
    <property type="match status" value="1"/>
</dbReference>
<organism evidence="6 7">
    <name type="scientific">Exophiala viscosa</name>
    <dbReference type="NCBI Taxonomy" id="2486360"/>
    <lineage>
        <taxon>Eukaryota</taxon>
        <taxon>Fungi</taxon>
        <taxon>Dikarya</taxon>
        <taxon>Ascomycota</taxon>
        <taxon>Pezizomycotina</taxon>
        <taxon>Eurotiomycetes</taxon>
        <taxon>Chaetothyriomycetidae</taxon>
        <taxon>Chaetothyriales</taxon>
        <taxon>Herpotrichiellaceae</taxon>
        <taxon>Exophiala</taxon>
    </lineage>
</organism>
<comment type="similarity">
    <text evidence="1 4">Belongs to the short-chain dehydrogenases/reductases (SDR) family.</text>
</comment>
<evidence type="ECO:0000259" key="5">
    <source>
        <dbReference type="SMART" id="SM00822"/>
    </source>
</evidence>
<dbReference type="InterPro" id="IPR002347">
    <property type="entry name" value="SDR_fam"/>
</dbReference>
<evidence type="ECO:0000256" key="2">
    <source>
        <dbReference type="ARBA" id="ARBA00022857"/>
    </source>
</evidence>
<sequence length="291" mass="31383">MTRTILITGCSDGGLGAALATAFHKRGDRVFATARNPAKMASLTAAGIETLALDVLTDDSIKACVEQVSSLTGGSLDMLINNAGAGYSMPLMDADIEEIDKLFRLNVCTVIRTTQLLLPLLRAAAPGATVVNQTSIASVIGLPWQATYNASKAALASITGTLRLELEPFNIKVVDLRTGAVKTTFFANMGTRYDTELPKDSIYKPIEGKISKMIGGELGPEFMDVDKWAARVVSDLSKQTPPREIWRGSDATKIWLVSCLPTWLTDGFLKKMSGVDVLEQEIKKQNSIKTK</sequence>
<evidence type="ECO:0000313" key="6">
    <source>
        <dbReference type="EMBL" id="KAI1612406.1"/>
    </source>
</evidence>
<dbReference type="Proteomes" id="UP001203852">
    <property type="component" value="Unassembled WGS sequence"/>
</dbReference>
<dbReference type="SMART" id="SM00822">
    <property type="entry name" value="PKS_KR"/>
    <property type="match status" value="1"/>
</dbReference>
<dbReference type="GO" id="GO:0005811">
    <property type="term" value="C:lipid droplet"/>
    <property type="evidence" value="ECO:0007669"/>
    <property type="project" value="TreeGrafter"/>
</dbReference>
<dbReference type="AlphaFoldDB" id="A0AAN6DUF1"/>
<proteinExistence type="inferred from homology"/>
<comment type="caution">
    <text evidence="6">The sequence shown here is derived from an EMBL/GenBank/DDBJ whole genome shotgun (WGS) entry which is preliminary data.</text>
</comment>
<keyword evidence="2" id="KW-0521">NADP</keyword>
<dbReference type="InterPro" id="IPR036291">
    <property type="entry name" value="NAD(P)-bd_dom_sf"/>
</dbReference>
<evidence type="ECO:0000256" key="3">
    <source>
        <dbReference type="ARBA" id="ARBA00023002"/>
    </source>
</evidence>
<evidence type="ECO:0000256" key="1">
    <source>
        <dbReference type="ARBA" id="ARBA00006484"/>
    </source>
</evidence>
<evidence type="ECO:0000256" key="4">
    <source>
        <dbReference type="RuleBase" id="RU000363"/>
    </source>
</evidence>
<dbReference type="Pfam" id="PF00106">
    <property type="entry name" value="adh_short"/>
    <property type="match status" value="1"/>
</dbReference>
<keyword evidence="3" id="KW-0560">Oxidoreductase</keyword>
<dbReference type="EMBL" id="MU404354">
    <property type="protein sequence ID" value="KAI1612406.1"/>
    <property type="molecule type" value="Genomic_DNA"/>
</dbReference>
<protein>
    <submittedName>
        <fullName evidence="6">1-acylglycerone phosphate reductase</fullName>
    </submittedName>
</protein>
<name>A0AAN6DUF1_9EURO</name>
<reference evidence="6" key="1">
    <citation type="journal article" date="2022" name="bioRxiv">
        <title>Deciphering the potential niche of two novel black yeast fungi from a biological soil crust based on their genomes, phenotypes, and melanin regulation.</title>
        <authorList>
            <consortium name="DOE Joint Genome Institute"/>
            <person name="Carr E.C."/>
            <person name="Barton Q."/>
            <person name="Grambo S."/>
            <person name="Sullivan M."/>
            <person name="Renfro C.M."/>
            <person name="Kuo A."/>
            <person name="Pangilinan J."/>
            <person name="Lipzen A."/>
            <person name="Keymanesh K."/>
            <person name="Savage E."/>
            <person name="Barry K."/>
            <person name="Grigoriev I.V."/>
            <person name="Riekhof W.R."/>
            <person name="Harris S.S."/>
        </authorList>
    </citation>
    <scope>NUCLEOTIDE SEQUENCE</scope>
    <source>
        <strain evidence="6">JF 03-4F</strain>
    </source>
</reference>
<dbReference type="GO" id="GO:0006654">
    <property type="term" value="P:phosphatidic acid biosynthetic process"/>
    <property type="evidence" value="ECO:0007669"/>
    <property type="project" value="TreeGrafter"/>
</dbReference>
<dbReference type="PRINTS" id="PR00080">
    <property type="entry name" value="SDRFAMILY"/>
</dbReference>
<dbReference type="PRINTS" id="PR00081">
    <property type="entry name" value="GDHRDH"/>
</dbReference>
<accession>A0AAN6DUF1</accession>
<feature type="domain" description="Ketoreductase" evidence="5">
    <location>
        <begin position="3"/>
        <end position="177"/>
    </location>
</feature>
<dbReference type="GO" id="GO:0004806">
    <property type="term" value="F:triacylglycerol lipase activity"/>
    <property type="evidence" value="ECO:0007669"/>
    <property type="project" value="TreeGrafter"/>
</dbReference>
<dbReference type="PANTHER" id="PTHR44169:SF3">
    <property type="entry name" value="SHORT-CHAIN DEHYDROGENASE SRDE"/>
    <property type="match status" value="1"/>
</dbReference>
<dbReference type="PANTHER" id="PTHR44169">
    <property type="entry name" value="NADPH-DEPENDENT 1-ACYLDIHYDROXYACETONE PHOSPHATE REDUCTASE"/>
    <property type="match status" value="1"/>
</dbReference>
<keyword evidence="7" id="KW-1185">Reference proteome</keyword>
<dbReference type="GO" id="GO:0000140">
    <property type="term" value="F:acylglycerone-phosphate reductase (NADP+) activity"/>
    <property type="evidence" value="ECO:0007669"/>
    <property type="project" value="TreeGrafter"/>
</dbReference>
<dbReference type="CDD" id="cd05374">
    <property type="entry name" value="17beta-HSD-like_SDR_c"/>
    <property type="match status" value="1"/>
</dbReference>
<dbReference type="GO" id="GO:0019433">
    <property type="term" value="P:triglyceride catabolic process"/>
    <property type="evidence" value="ECO:0007669"/>
    <property type="project" value="TreeGrafter"/>
</dbReference>
<dbReference type="GO" id="GO:0005783">
    <property type="term" value="C:endoplasmic reticulum"/>
    <property type="evidence" value="ECO:0007669"/>
    <property type="project" value="TreeGrafter"/>
</dbReference>
<evidence type="ECO:0000313" key="7">
    <source>
        <dbReference type="Proteomes" id="UP001203852"/>
    </source>
</evidence>
<dbReference type="PROSITE" id="PS00061">
    <property type="entry name" value="ADH_SHORT"/>
    <property type="match status" value="1"/>
</dbReference>